<dbReference type="SUPFAM" id="SSF49764">
    <property type="entry name" value="HSP20-like chaperones"/>
    <property type="match status" value="1"/>
</dbReference>
<dbReference type="Gene3D" id="2.60.40.790">
    <property type="match status" value="1"/>
</dbReference>
<dbReference type="STRING" id="1797263.A2397_04380"/>
<dbReference type="InterPro" id="IPR002068">
    <property type="entry name" value="A-crystallin/Hsp20_dom"/>
</dbReference>
<evidence type="ECO:0000259" key="3">
    <source>
        <dbReference type="PROSITE" id="PS01031"/>
    </source>
</evidence>
<evidence type="ECO:0000256" key="1">
    <source>
        <dbReference type="PROSITE-ProRule" id="PRU00285"/>
    </source>
</evidence>
<dbReference type="CDD" id="cd06464">
    <property type="entry name" value="ACD_sHsps-like"/>
    <property type="match status" value="1"/>
</dbReference>
<dbReference type="EMBL" id="MEXR01000037">
    <property type="protein sequence ID" value="OGD09191.1"/>
    <property type="molecule type" value="Genomic_DNA"/>
</dbReference>
<dbReference type="Pfam" id="PF00011">
    <property type="entry name" value="HSP20"/>
    <property type="match status" value="1"/>
</dbReference>
<protein>
    <recommendedName>
        <fullName evidence="3">SHSP domain-containing protein</fullName>
    </recommendedName>
</protein>
<sequence length="137" mass="15320">MAFDLIPGNIFRVPSIFDEDDSNWSITNQTPSGISISEDDKFVFVTTALPGVDEKDVDITFDKGILWVKGETKEEESDKKRKFFRKSTSSFSYRVGVPGELDLSVEPEATYKNGVMTIKFTKSPVAQPKKISVKSSK</sequence>
<comment type="similarity">
    <text evidence="1 2">Belongs to the small heat shock protein (HSP20) family.</text>
</comment>
<accession>A0A1F4ZS46</accession>
<dbReference type="PROSITE" id="PS01031">
    <property type="entry name" value="SHSP"/>
    <property type="match status" value="1"/>
</dbReference>
<proteinExistence type="inferred from homology"/>
<evidence type="ECO:0000256" key="2">
    <source>
        <dbReference type="RuleBase" id="RU003616"/>
    </source>
</evidence>
<dbReference type="Proteomes" id="UP000176424">
    <property type="component" value="Unassembled WGS sequence"/>
</dbReference>
<name>A0A1F4ZS46_9BACT</name>
<comment type="caution">
    <text evidence="4">The sequence shown here is derived from an EMBL/GenBank/DDBJ whole genome shotgun (WGS) entry which is preliminary data.</text>
</comment>
<evidence type="ECO:0000313" key="5">
    <source>
        <dbReference type="Proteomes" id="UP000176424"/>
    </source>
</evidence>
<organism evidence="4 5">
    <name type="scientific">Candidatus Amesbacteria bacterium RIFOXYB1_FULL_44_23</name>
    <dbReference type="NCBI Taxonomy" id="1797263"/>
    <lineage>
        <taxon>Bacteria</taxon>
        <taxon>Candidatus Amesiibacteriota</taxon>
    </lineage>
</organism>
<reference evidence="4 5" key="1">
    <citation type="journal article" date="2016" name="Nat. Commun.">
        <title>Thousands of microbial genomes shed light on interconnected biogeochemical processes in an aquifer system.</title>
        <authorList>
            <person name="Anantharaman K."/>
            <person name="Brown C.T."/>
            <person name="Hug L.A."/>
            <person name="Sharon I."/>
            <person name="Castelle C.J."/>
            <person name="Probst A.J."/>
            <person name="Thomas B.C."/>
            <person name="Singh A."/>
            <person name="Wilkins M.J."/>
            <person name="Karaoz U."/>
            <person name="Brodie E.L."/>
            <person name="Williams K.H."/>
            <person name="Hubbard S.S."/>
            <person name="Banfield J.F."/>
        </authorList>
    </citation>
    <scope>NUCLEOTIDE SEQUENCE [LARGE SCALE GENOMIC DNA]</scope>
</reference>
<dbReference type="InterPro" id="IPR008978">
    <property type="entry name" value="HSP20-like_chaperone"/>
</dbReference>
<evidence type="ECO:0000313" key="4">
    <source>
        <dbReference type="EMBL" id="OGD09191.1"/>
    </source>
</evidence>
<gene>
    <name evidence="4" type="ORF">A2397_04380</name>
</gene>
<dbReference type="AlphaFoldDB" id="A0A1F4ZS46"/>
<feature type="domain" description="SHSP" evidence="3">
    <location>
        <begin position="25"/>
        <end position="136"/>
    </location>
</feature>